<dbReference type="GO" id="GO:0005737">
    <property type="term" value="C:cytoplasm"/>
    <property type="evidence" value="ECO:0007669"/>
    <property type="project" value="TreeGrafter"/>
</dbReference>
<organism evidence="1 2">
    <name type="scientific">Patagioenas fasciata monilis</name>
    <dbReference type="NCBI Taxonomy" id="372326"/>
    <lineage>
        <taxon>Eukaryota</taxon>
        <taxon>Metazoa</taxon>
        <taxon>Chordata</taxon>
        <taxon>Craniata</taxon>
        <taxon>Vertebrata</taxon>
        <taxon>Euteleostomi</taxon>
        <taxon>Archelosauria</taxon>
        <taxon>Archosauria</taxon>
        <taxon>Dinosauria</taxon>
        <taxon>Saurischia</taxon>
        <taxon>Theropoda</taxon>
        <taxon>Coelurosauria</taxon>
        <taxon>Aves</taxon>
        <taxon>Neognathae</taxon>
        <taxon>Neoaves</taxon>
        <taxon>Columbimorphae</taxon>
        <taxon>Columbiformes</taxon>
        <taxon>Columbidae</taxon>
        <taxon>Patagioenas</taxon>
    </lineage>
</organism>
<dbReference type="Gene3D" id="3.40.50.880">
    <property type="match status" value="1"/>
</dbReference>
<dbReference type="GO" id="GO:0006164">
    <property type="term" value="P:purine nucleotide biosynthetic process"/>
    <property type="evidence" value="ECO:0007669"/>
    <property type="project" value="TreeGrafter"/>
</dbReference>
<dbReference type="OrthoDB" id="9396062at2759"/>
<comment type="caution">
    <text evidence="1">The sequence shown here is derived from an EMBL/GenBank/DDBJ whole genome shotgun (WGS) entry which is preliminary data.</text>
</comment>
<keyword evidence="2" id="KW-1185">Reference proteome</keyword>
<sequence length="167" mass="18196">MVTPCVPPPDPGDPPAVALCPNTSGRFESRFVTVRVEPGPALMLRGMEGTRMGVWVAHGEGRFQFRSPALLSSAMAAGLVPLRYAADGGEPASRYPQNPSGAQAATAALCSPCGRHLAMMPHPERGVRAWQWPWWPQDWGKDRTGPGPWVRMFQNACEWCLRDGQSD</sequence>
<evidence type="ECO:0000313" key="2">
    <source>
        <dbReference type="Proteomes" id="UP000190648"/>
    </source>
</evidence>
<name>A0A1V4JW12_PATFA</name>
<dbReference type="GO" id="GO:0004642">
    <property type="term" value="F:phosphoribosylformylglycinamidine synthase activity"/>
    <property type="evidence" value="ECO:0007669"/>
    <property type="project" value="TreeGrafter"/>
</dbReference>
<protein>
    <recommendedName>
        <fullName evidence="3">Phosphoribosylformylglycinamidine synthase</fullName>
    </recommendedName>
</protein>
<dbReference type="Pfam" id="PF13507">
    <property type="entry name" value="GATase_5"/>
    <property type="match status" value="1"/>
</dbReference>
<dbReference type="PANTHER" id="PTHR10099:SF1">
    <property type="entry name" value="PHOSPHORIBOSYLFORMYLGLYCINAMIDINE SYNTHASE"/>
    <property type="match status" value="1"/>
</dbReference>
<evidence type="ECO:0000313" key="1">
    <source>
        <dbReference type="EMBL" id="OPJ76265.1"/>
    </source>
</evidence>
<dbReference type="STRING" id="372326.A0A1V4JW12"/>
<reference evidence="1 2" key="1">
    <citation type="submission" date="2016-02" db="EMBL/GenBank/DDBJ databases">
        <title>Band-tailed pigeon sequencing and assembly.</title>
        <authorList>
            <person name="Soares A.E."/>
            <person name="Novak B.J."/>
            <person name="Rice E.S."/>
            <person name="O'Connell B."/>
            <person name="Chang D."/>
            <person name="Weber S."/>
            <person name="Shapiro B."/>
        </authorList>
    </citation>
    <scope>NUCLEOTIDE SEQUENCE [LARGE SCALE GENOMIC DNA]</scope>
    <source>
        <strain evidence="1">BTP2013</strain>
        <tissue evidence="1">Blood</tissue>
    </source>
</reference>
<dbReference type="Proteomes" id="UP000190648">
    <property type="component" value="Unassembled WGS sequence"/>
</dbReference>
<dbReference type="SUPFAM" id="SSF52317">
    <property type="entry name" value="Class I glutamine amidotransferase-like"/>
    <property type="match status" value="1"/>
</dbReference>
<dbReference type="AlphaFoldDB" id="A0A1V4JW12"/>
<accession>A0A1V4JW12</accession>
<dbReference type="SMART" id="SM01211">
    <property type="entry name" value="GATase_5"/>
    <property type="match status" value="1"/>
</dbReference>
<dbReference type="EMBL" id="LSYS01005811">
    <property type="protein sequence ID" value="OPJ76265.1"/>
    <property type="molecule type" value="Genomic_DNA"/>
</dbReference>
<dbReference type="InterPro" id="IPR029062">
    <property type="entry name" value="Class_I_gatase-like"/>
</dbReference>
<evidence type="ECO:0008006" key="3">
    <source>
        <dbReference type="Google" id="ProtNLM"/>
    </source>
</evidence>
<proteinExistence type="predicted"/>
<gene>
    <name evidence="1" type="ORF">AV530_007868</name>
</gene>
<dbReference type="PANTHER" id="PTHR10099">
    <property type="entry name" value="PHOSPHORIBOSYLFORMYLGLYCINAMIDINE SYNTHASE"/>
    <property type="match status" value="1"/>
</dbReference>